<gene>
    <name evidence="1" type="ORF">HHI36_013302</name>
</gene>
<keyword evidence="2" id="KW-1185">Reference proteome</keyword>
<accession>A0ABD2NHV9</accession>
<protein>
    <submittedName>
        <fullName evidence="1">Uncharacterized protein</fullName>
    </submittedName>
</protein>
<name>A0ABD2NHV9_9CUCU</name>
<proteinExistence type="predicted"/>
<organism evidence="1 2">
    <name type="scientific">Cryptolaemus montrouzieri</name>
    <dbReference type="NCBI Taxonomy" id="559131"/>
    <lineage>
        <taxon>Eukaryota</taxon>
        <taxon>Metazoa</taxon>
        <taxon>Ecdysozoa</taxon>
        <taxon>Arthropoda</taxon>
        <taxon>Hexapoda</taxon>
        <taxon>Insecta</taxon>
        <taxon>Pterygota</taxon>
        <taxon>Neoptera</taxon>
        <taxon>Endopterygota</taxon>
        <taxon>Coleoptera</taxon>
        <taxon>Polyphaga</taxon>
        <taxon>Cucujiformia</taxon>
        <taxon>Coccinelloidea</taxon>
        <taxon>Coccinellidae</taxon>
        <taxon>Scymninae</taxon>
        <taxon>Scymnini</taxon>
        <taxon>Cryptolaemus</taxon>
    </lineage>
</organism>
<dbReference type="Proteomes" id="UP001516400">
    <property type="component" value="Unassembled WGS sequence"/>
</dbReference>
<evidence type="ECO:0000313" key="2">
    <source>
        <dbReference type="Proteomes" id="UP001516400"/>
    </source>
</evidence>
<evidence type="ECO:0000313" key="1">
    <source>
        <dbReference type="EMBL" id="KAL3277962.1"/>
    </source>
</evidence>
<sequence length="237" mass="27661">MIHLVLFIKSILEESNLFESNDDETLTEKKRRRRTFETISLDVIPYPKKSKLKECLELTVHDTENSEPVNLQLYNKIDTIRMINHALQIPNAPMWPNYARWTVKYHANLQNIAATHPALLKERGCFGIQRTNKSFSQQPIDLVLKQTINCDAARRLTGIIQFTYSISAHQRWARSHDLGSTIIRYVYEELNLQKKQDVTADLTNHNIASNIEQLQQFINTFDQFISPFEIGTQKKFQ</sequence>
<comment type="caution">
    <text evidence="1">The sequence shown here is derived from an EMBL/GenBank/DDBJ whole genome shotgun (WGS) entry which is preliminary data.</text>
</comment>
<dbReference type="AlphaFoldDB" id="A0ABD2NHV9"/>
<dbReference type="EMBL" id="JABFTP020000103">
    <property type="protein sequence ID" value="KAL3277962.1"/>
    <property type="molecule type" value="Genomic_DNA"/>
</dbReference>
<reference evidence="1 2" key="1">
    <citation type="journal article" date="2021" name="BMC Biol.">
        <title>Horizontally acquired antibacterial genes associated with adaptive radiation of ladybird beetles.</title>
        <authorList>
            <person name="Li H.S."/>
            <person name="Tang X.F."/>
            <person name="Huang Y.H."/>
            <person name="Xu Z.Y."/>
            <person name="Chen M.L."/>
            <person name="Du X.Y."/>
            <person name="Qiu B.Y."/>
            <person name="Chen P.T."/>
            <person name="Zhang W."/>
            <person name="Slipinski A."/>
            <person name="Escalona H.E."/>
            <person name="Waterhouse R.M."/>
            <person name="Zwick A."/>
            <person name="Pang H."/>
        </authorList>
    </citation>
    <scope>NUCLEOTIDE SEQUENCE [LARGE SCALE GENOMIC DNA]</scope>
    <source>
        <strain evidence="1">SYSU2018</strain>
    </source>
</reference>